<comment type="caution">
    <text evidence="2">The sequence shown here is derived from an EMBL/GenBank/DDBJ whole genome shotgun (WGS) entry which is preliminary data.</text>
</comment>
<name>A0AAW1TXT9_9CUCU</name>
<keyword evidence="3" id="KW-1185">Reference proteome</keyword>
<reference evidence="2 3" key="1">
    <citation type="submission" date="2023-03" db="EMBL/GenBank/DDBJ databases">
        <title>Genome insight into feeding habits of ladybird beetles.</title>
        <authorList>
            <person name="Li H.-S."/>
            <person name="Huang Y.-H."/>
            <person name="Pang H."/>
        </authorList>
    </citation>
    <scope>NUCLEOTIDE SEQUENCE [LARGE SCALE GENOMIC DNA]</scope>
    <source>
        <strain evidence="2">SYSU_2023b</strain>
        <tissue evidence="2">Whole body</tissue>
    </source>
</reference>
<proteinExistence type="predicted"/>
<evidence type="ECO:0000256" key="1">
    <source>
        <dbReference type="SAM" id="MobiDB-lite"/>
    </source>
</evidence>
<dbReference type="Proteomes" id="UP001431783">
    <property type="component" value="Unassembled WGS sequence"/>
</dbReference>
<feature type="region of interest" description="Disordered" evidence="1">
    <location>
        <begin position="47"/>
        <end position="76"/>
    </location>
</feature>
<organism evidence="2 3">
    <name type="scientific">Henosepilachna vigintioctopunctata</name>
    <dbReference type="NCBI Taxonomy" id="420089"/>
    <lineage>
        <taxon>Eukaryota</taxon>
        <taxon>Metazoa</taxon>
        <taxon>Ecdysozoa</taxon>
        <taxon>Arthropoda</taxon>
        <taxon>Hexapoda</taxon>
        <taxon>Insecta</taxon>
        <taxon>Pterygota</taxon>
        <taxon>Neoptera</taxon>
        <taxon>Endopterygota</taxon>
        <taxon>Coleoptera</taxon>
        <taxon>Polyphaga</taxon>
        <taxon>Cucujiformia</taxon>
        <taxon>Coccinelloidea</taxon>
        <taxon>Coccinellidae</taxon>
        <taxon>Epilachninae</taxon>
        <taxon>Epilachnini</taxon>
        <taxon>Henosepilachna</taxon>
    </lineage>
</organism>
<evidence type="ECO:0000313" key="2">
    <source>
        <dbReference type="EMBL" id="KAK9873172.1"/>
    </source>
</evidence>
<protein>
    <submittedName>
        <fullName evidence="2">Uncharacterized protein</fullName>
    </submittedName>
</protein>
<evidence type="ECO:0000313" key="3">
    <source>
        <dbReference type="Proteomes" id="UP001431783"/>
    </source>
</evidence>
<gene>
    <name evidence="2" type="ORF">WA026_021405</name>
</gene>
<sequence length="76" mass="8677">MKQMATSSSRVEKSKNSTPINSEILQKIMETTKKTTVNPEIELKNSFGLLENENEMEIAPTQEENEENTPTRNHLL</sequence>
<dbReference type="AlphaFoldDB" id="A0AAW1TXT9"/>
<dbReference type="EMBL" id="JARQZJ010000016">
    <property type="protein sequence ID" value="KAK9873172.1"/>
    <property type="molecule type" value="Genomic_DNA"/>
</dbReference>
<feature type="region of interest" description="Disordered" evidence="1">
    <location>
        <begin position="1"/>
        <end position="23"/>
    </location>
</feature>
<accession>A0AAW1TXT9</accession>